<dbReference type="InterPro" id="IPR000551">
    <property type="entry name" value="MerR-type_HTH_dom"/>
</dbReference>
<evidence type="ECO:0000256" key="4">
    <source>
        <dbReference type="ARBA" id="ARBA00023163"/>
    </source>
</evidence>
<dbReference type="EMBL" id="JASMWN010000044">
    <property type="protein sequence ID" value="MDU9007074.1"/>
    <property type="molecule type" value="Genomic_DNA"/>
</dbReference>
<accession>A0ABU3VLR8</accession>
<keyword evidence="1" id="KW-0678">Repressor</keyword>
<keyword evidence="4" id="KW-0804">Transcription</keyword>
<dbReference type="Gene3D" id="1.10.1660.10">
    <property type="match status" value="1"/>
</dbReference>
<dbReference type="RefSeq" id="WP_316782684.1">
    <property type="nucleotide sequence ID" value="NZ_JASMWN010000044.1"/>
</dbReference>
<dbReference type="PANTHER" id="PTHR30204:SF69">
    <property type="entry name" value="MERR-FAMILY TRANSCRIPTIONAL REGULATOR"/>
    <property type="match status" value="1"/>
</dbReference>
<comment type="caution">
    <text evidence="6">The sequence shown here is derived from an EMBL/GenBank/DDBJ whole genome shotgun (WGS) entry which is preliminary data.</text>
</comment>
<dbReference type="Pfam" id="PF13411">
    <property type="entry name" value="MerR_1"/>
    <property type="match status" value="1"/>
</dbReference>
<keyword evidence="7" id="KW-1185">Reference proteome</keyword>
<dbReference type="Proteomes" id="UP001255416">
    <property type="component" value="Unassembled WGS sequence"/>
</dbReference>
<evidence type="ECO:0000313" key="7">
    <source>
        <dbReference type="Proteomes" id="UP001255416"/>
    </source>
</evidence>
<protein>
    <submittedName>
        <fullName evidence="6">MerR family transcriptional regulator</fullName>
    </submittedName>
</protein>
<dbReference type="SUPFAM" id="SSF46955">
    <property type="entry name" value="Putative DNA-binding domain"/>
    <property type="match status" value="1"/>
</dbReference>
<evidence type="ECO:0000256" key="1">
    <source>
        <dbReference type="ARBA" id="ARBA00022491"/>
    </source>
</evidence>
<dbReference type="PROSITE" id="PS50937">
    <property type="entry name" value="HTH_MERR_2"/>
    <property type="match status" value="1"/>
</dbReference>
<evidence type="ECO:0000256" key="2">
    <source>
        <dbReference type="ARBA" id="ARBA00023015"/>
    </source>
</evidence>
<dbReference type="InterPro" id="IPR009061">
    <property type="entry name" value="DNA-bd_dom_put_sf"/>
</dbReference>
<dbReference type="PANTHER" id="PTHR30204">
    <property type="entry name" value="REDOX-CYCLING DRUG-SENSING TRANSCRIPTIONAL ACTIVATOR SOXR"/>
    <property type="match status" value="1"/>
</dbReference>
<proteinExistence type="predicted"/>
<keyword evidence="2" id="KW-0805">Transcription regulation</keyword>
<evidence type="ECO:0000256" key="3">
    <source>
        <dbReference type="ARBA" id="ARBA00023125"/>
    </source>
</evidence>
<dbReference type="SMART" id="SM00422">
    <property type="entry name" value="HTH_MERR"/>
    <property type="match status" value="1"/>
</dbReference>
<name>A0ABU3VLR8_9RHOB</name>
<feature type="domain" description="HTH merR-type" evidence="5">
    <location>
        <begin position="1"/>
        <end position="70"/>
    </location>
</feature>
<gene>
    <name evidence="6" type="ORF">QO231_24955</name>
</gene>
<evidence type="ECO:0000313" key="6">
    <source>
        <dbReference type="EMBL" id="MDU9007074.1"/>
    </source>
</evidence>
<reference evidence="7" key="1">
    <citation type="submission" date="2023-05" db="EMBL/GenBank/DDBJ databases">
        <title>Sedimentitalea sp. nov. JM2-8.</title>
        <authorList>
            <person name="Huang J."/>
        </authorList>
    </citation>
    <scope>NUCLEOTIDE SEQUENCE [LARGE SCALE GENOMIC DNA]</scope>
    <source>
        <strain evidence="7">KHS03</strain>
    </source>
</reference>
<dbReference type="InterPro" id="IPR047057">
    <property type="entry name" value="MerR_fam"/>
</dbReference>
<sequence>MRIGELSKKSGVSRDTIRFYEKQGLLQCEAREAANNYKSYPEDAVMTISVIRDAQAAGMSIGDLIVFLSQLHATYGDDFDGFTFLDEKIQETEERIAASERFLDVLTRTREALRIAPYESD</sequence>
<dbReference type="PRINTS" id="PR00040">
    <property type="entry name" value="HTHMERR"/>
</dbReference>
<dbReference type="PROSITE" id="PS00552">
    <property type="entry name" value="HTH_MERR_1"/>
    <property type="match status" value="1"/>
</dbReference>
<evidence type="ECO:0000259" key="5">
    <source>
        <dbReference type="PROSITE" id="PS50937"/>
    </source>
</evidence>
<keyword evidence="3" id="KW-0238">DNA-binding</keyword>
<organism evidence="6 7">
    <name type="scientific">Sedimentitalea todarodis</name>
    <dbReference type="NCBI Taxonomy" id="1631240"/>
    <lineage>
        <taxon>Bacteria</taxon>
        <taxon>Pseudomonadati</taxon>
        <taxon>Pseudomonadota</taxon>
        <taxon>Alphaproteobacteria</taxon>
        <taxon>Rhodobacterales</taxon>
        <taxon>Paracoccaceae</taxon>
        <taxon>Sedimentitalea</taxon>
    </lineage>
</organism>